<dbReference type="Gene3D" id="3.40.50.720">
    <property type="entry name" value="NAD(P)-binding Rossmann-like Domain"/>
    <property type="match status" value="1"/>
</dbReference>
<dbReference type="Gene3D" id="3.90.25.10">
    <property type="entry name" value="UDP-galactose 4-epimerase, domain 1"/>
    <property type="match status" value="1"/>
</dbReference>
<evidence type="ECO:0000259" key="3">
    <source>
        <dbReference type="Pfam" id="PF05368"/>
    </source>
</evidence>
<organism evidence="4 5">
    <name type="scientific">Penicillium arizonense</name>
    <dbReference type="NCBI Taxonomy" id="1835702"/>
    <lineage>
        <taxon>Eukaryota</taxon>
        <taxon>Fungi</taxon>
        <taxon>Dikarya</taxon>
        <taxon>Ascomycota</taxon>
        <taxon>Pezizomycotina</taxon>
        <taxon>Eurotiomycetes</taxon>
        <taxon>Eurotiomycetidae</taxon>
        <taxon>Eurotiales</taxon>
        <taxon>Aspergillaceae</taxon>
        <taxon>Penicillium</taxon>
    </lineage>
</organism>
<dbReference type="GO" id="GO:0005634">
    <property type="term" value="C:nucleus"/>
    <property type="evidence" value="ECO:0007669"/>
    <property type="project" value="TreeGrafter"/>
</dbReference>
<evidence type="ECO:0000256" key="2">
    <source>
        <dbReference type="ARBA" id="ARBA00022857"/>
    </source>
</evidence>
<dbReference type="InterPro" id="IPR036291">
    <property type="entry name" value="NAD(P)-bd_dom_sf"/>
</dbReference>
<accession>A0A1F5LCP1</accession>
<sequence>MSRTVLITGATGKQGGSLVAALLKAKADFEILAVTRDASSGGAHKLQAKSPNIKLVEGNLDEPGMIFDNAHKVTSHPIWGVFSVQVPVAGALNQEAEERQGKALVDAALKNNVKHFVYSSVDRGGDSSFDSPTPIPHFISKHKIEHHLVEKAKGSGMTWTILRPVAFLENFTPDFFGKVFATCWKNTVKDKPLQLISVGDIGFFGAQAFMYPNQYQNRGVSLAGDELTYDEMAKIFKTETGKSVPMTFGFVGKGLMAIMKDFGYMFQWFYDTGYGANISELRKVHPELKDFGTWLEKDSGFGTK</sequence>
<proteinExistence type="inferred from homology"/>
<dbReference type="Pfam" id="PF05368">
    <property type="entry name" value="NmrA"/>
    <property type="match status" value="1"/>
</dbReference>
<protein>
    <recommendedName>
        <fullName evidence="3">NmrA-like domain-containing protein</fullName>
    </recommendedName>
</protein>
<evidence type="ECO:0000313" key="5">
    <source>
        <dbReference type="Proteomes" id="UP000177622"/>
    </source>
</evidence>
<dbReference type="InterPro" id="IPR008030">
    <property type="entry name" value="NmrA-like"/>
</dbReference>
<evidence type="ECO:0000256" key="1">
    <source>
        <dbReference type="ARBA" id="ARBA00006328"/>
    </source>
</evidence>
<dbReference type="SUPFAM" id="SSF51735">
    <property type="entry name" value="NAD(P)-binding Rossmann-fold domains"/>
    <property type="match status" value="1"/>
</dbReference>
<gene>
    <name evidence="4" type="ORF">PENARI_c015G07218</name>
</gene>
<comment type="caution">
    <text evidence="4">The sequence shown here is derived from an EMBL/GenBank/DDBJ whole genome shotgun (WGS) entry which is preliminary data.</text>
</comment>
<dbReference type="RefSeq" id="XP_022486419.1">
    <property type="nucleotide sequence ID" value="XM_022633811.1"/>
</dbReference>
<dbReference type="PANTHER" id="PTHR42748:SF7">
    <property type="entry name" value="NMRA LIKE REDOX SENSOR 1-RELATED"/>
    <property type="match status" value="1"/>
</dbReference>
<dbReference type="Proteomes" id="UP000177622">
    <property type="component" value="Unassembled WGS sequence"/>
</dbReference>
<dbReference type="AlphaFoldDB" id="A0A1F5LCP1"/>
<feature type="domain" description="NmrA-like" evidence="3">
    <location>
        <begin position="2"/>
        <end position="282"/>
    </location>
</feature>
<dbReference type="PANTHER" id="PTHR42748">
    <property type="entry name" value="NITROGEN METABOLITE REPRESSION PROTEIN NMRA FAMILY MEMBER"/>
    <property type="match status" value="1"/>
</dbReference>
<evidence type="ECO:0000313" key="4">
    <source>
        <dbReference type="EMBL" id="OGE50973.1"/>
    </source>
</evidence>
<keyword evidence="2" id="KW-0521">NADP</keyword>
<keyword evidence="5" id="KW-1185">Reference proteome</keyword>
<dbReference type="FunFam" id="3.40.50.720:FF:000528">
    <property type="entry name" value="Nucleoside-diphosphate-sugar epimerase family protein"/>
    <property type="match status" value="1"/>
</dbReference>
<reference evidence="4 5" key="1">
    <citation type="journal article" date="2016" name="Sci. Rep.">
        <title>Penicillium arizonense, a new, genome sequenced fungal species, reveals a high chemical diversity in secreted metabolites.</title>
        <authorList>
            <person name="Grijseels S."/>
            <person name="Nielsen J.C."/>
            <person name="Randelovic M."/>
            <person name="Nielsen J."/>
            <person name="Nielsen K.F."/>
            <person name="Workman M."/>
            <person name="Frisvad J.C."/>
        </authorList>
    </citation>
    <scope>NUCLEOTIDE SEQUENCE [LARGE SCALE GENOMIC DNA]</scope>
    <source>
        <strain evidence="4 5">CBS 141311</strain>
    </source>
</reference>
<dbReference type="STRING" id="1835702.A0A1F5LCP1"/>
<dbReference type="EMBL" id="LXJU01000015">
    <property type="protein sequence ID" value="OGE50973.1"/>
    <property type="molecule type" value="Genomic_DNA"/>
</dbReference>
<dbReference type="InterPro" id="IPR051164">
    <property type="entry name" value="NmrA-like_oxidored"/>
</dbReference>
<dbReference type="GeneID" id="34578545"/>
<name>A0A1F5LCP1_PENAI</name>
<comment type="similarity">
    <text evidence="1">Belongs to the NmrA-type oxidoreductase family.</text>
</comment>
<dbReference type="OrthoDB" id="9997102at2759"/>